<name>A0A6J4QXC5_9ACTN</name>
<evidence type="ECO:0000313" key="2">
    <source>
        <dbReference type="EMBL" id="CAA9458087.1"/>
    </source>
</evidence>
<reference evidence="2" key="1">
    <citation type="submission" date="2020-02" db="EMBL/GenBank/DDBJ databases">
        <authorList>
            <person name="Meier V. D."/>
        </authorList>
    </citation>
    <scope>NUCLEOTIDE SEQUENCE</scope>
    <source>
        <strain evidence="2">AVDCRST_MAG14</strain>
    </source>
</reference>
<evidence type="ECO:0000259" key="1">
    <source>
        <dbReference type="Pfam" id="PF00496"/>
    </source>
</evidence>
<protein>
    <recommendedName>
        <fullName evidence="1">Solute-binding protein family 5 domain-containing protein</fullName>
    </recommendedName>
</protein>
<dbReference type="Gene3D" id="3.40.190.10">
    <property type="entry name" value="Periplasmic binding protein-like II"/>
    <property type="match status" value="1"/>
</dbReference>
<dbReference type="InterPro" id="IPR000914">
    <property type="entry name" value="SBP_5_dom"/>
</dbReference>
<dbReference type="Pfam" id="PF00496">
    <property type="entry name" value="SBP_bac_5"/>
    <property type="match status" value="1"/>
</dbReference>
<organism evidence="2">
    <name type="scientific">uncultured Rubrobacteraceae bacterium</name>
    <dbReference type="NCBI Taxonomy" id="349277"/>
    <lineage>
        <taxon>Bacteria</taxon>
        <taxon>Bacillati</taxon>
        <taxon>Actinomycetota</taxon>
        <taxon>Rubrobacteria</taxon>
        <taxon>Rubrobacterales</taxon>
        <taxon>Rubrobacteraceae</taxon>
        <taxon>environmental samples</taxon>
    </lineage>
</organism>
<sequence length="170" mass="19471">MNLVEKAKSLIMGEGRSSEPVGTVHVVDPSPLNWLYITYNTVEELVRVDTQGKIRPAAMQRYRWVDDRTLEVHVRKGERFPDGEALTASSVKRSFDEQGRWTAPHPPGTHFNLDDRTQCEVTGERTVRFRFPEPDGLALGKLRAMHIMSTRFWDEIGFGYERNGTGEGHW</sequence>
<dbReference type="EMBL" id="CADCVG010000082">
    <property type="protein sequence ID" value="CAA9458087.1"/>
    <property type="molecule type" value="Genomic_DNA"/>
</dbReference>
<gene>
    <name evidence="2" type="ORF">AVDCRST_MAG14-1938</name>
</gene>
<proteinExistence type="predicted"/>
<dbReference type="SUPFAM" id="SSF53850">
    <property type="entry name" value="Periplasmic binding protein-like II"/>
    <property type="match status" value="1"/>
</dbReference>
<feature type="domain" description="Solute-binding protein family 5" evidence="1">
    <location>
        <begin position="54"/>
        <end position="150"/>
    </location>
</feature>
<accession>A0A6J4QXC5</accession>
<dbReference type="AlphaFoldDB" id="A0A6J4QXC5"/>